<name>A0A0D8Y5T3_DICVI</name>
<organism evidence="2 3">
    <name type="scientific">Dictyocaulus viviparus</name>
    <name type="common">Bovine lungworm</name>
    <dbReference type="NCBI Taxonomy" id="29172"/>
    <lineage>
        <taxon>Eukaryota</taxon>
        <taxon>Metazoa</taxon>
        <taxon>Ecdysozoa</taxon>
        <taxon>Nematoda</taxon>
        <taxon>Chromadorea</taxon>
        <taxon>Rhabditida</taxon>
        <taxon>Rhabditina</taxon>
        <taxon>Rhabditomorpha</taxon>
        <taxon>Strongyloidea</taxon>
        <taxon>Metastrongylidae</taxon>
        <taxon>Dictyocaulus</taxon>
    </lineage>
</organism>
<dbReference type="EMBL" id="KN716181">
    <property type="protein sequence ID" value="KJH51557.1"/>
    <property type="molecule type" value="Genomic_DNA"/>
</dbReference>
<dbReference type="SMART" id="SM00248">
    <property type="entry name" value="ANK"/>
    <property type="match status" value="1"/>
</dbReference>
<dbReference type="OrthoDB" id="194358at2759"/>
<feature type="repeat" description="ANK" evidence="1">
    <location>
        <begin position="78"/>
        <end position="110"/>
    </location>
</feature>
<dbReference type="InterPro" id="IPR036770">
    <property type="entry name" value="Ankyrin_rpt-contain_sf"/>
</dbReference>
<evidence type="ECO:0000256" key="1">
    <source>
        <dbReference type="PROSITE-ProRule" id="PRU00023"/>
    </source>
</evidence>
<dbReference type="Gene3D" id="1.25.40.20">
    <property type="entry name" value="Ankyrin repeat-containing domain"/>
    <property type="match status" value="1"/>
</dbReference>
<reference evidence="2 3" key="1">
    <citation type="submission" date="2013-11" db="EMBL/GenBank/DDBJ databases">
        <title>Draft genome of the bovine lungworm Dictyocaulus viviparus.</title>
        <authorList>
            <person name="Mitreva M."/>
        </authorList>
    </citation>
    <scope>NUCLEOTIDE SEQUENCE [LARGE SCALE GENOMIC DNA]</scope>
    <source>
        <strain evidence="2 3">HannoverDv2000</strain>
    </source>
</reference>
<gene>
    <name evidence="2" type="ORF">DICVIV_02294</name>
</gene>
<evidence type="ECO:0000313" key="3">
    <source>
        <dbReference type="Proteomes" id="UP000053766"/>
    </source>
</evidence>
<accession>A0A0D8Y5T3</accession>
<dbReference type="PROSITE" id="PS50297">
    <property type="entry name" value="ANK_REP_REGION"/>
    <property type="match status" value="1"/>
</dbReference>
<protein>
    <submittedName>
        <fullName evidence="2">Ankyrin repeat protein</fullName>
    </submittedName>
</protein>
<proteinExistence type="predicted"/>
<keyword evidence="1" id="KW-0040">ANK repeat</keyword>
<dbReference type="AlphaFoldDB" id="A0A0D8Y5T3"/>
<keyword evidence="3" id="KW-1185">Reference proteome</keyword>
<dbReference type="Proteomes" id="UP000053766">
    <property type="component" value="Unassembled WGS sequence"/>
</dbReference>
<dbReference type="STRING" id="29172.A0A0D8Y5T3"/>
<dbReference type="Pfam" id="PF12796">
    <property type="entry name" value="Ank_2"/>
    <property type="match status" value="1"/>
</dbReference>
<dbReference type="SUPFAM" id="SSF48403">
    <property type="entry name" value="Ankyrin repeat"/>
    <property type="match status" value="1"/>
</dbReference>
<dbReference type="PROSITE" id="PS50088">
    <property type="entry name" value="ANK_REPEAT"/>
    <property type="match status" value="1"/>
</dbReference>
<reference evidence="3" key="2">
    <citation type="journal article" date="2016" name="Sci. Rep.">
        <title>Dictyocaulus viviparus genome, variome and transcriptome elucidate lungworm biology and support future intervention.</title>
        <authorList>
            <person name="McNulty S.N."/>
            <person name="Strube C."/>
            <person name="Rosa B.A."/>
            <person name="Martin J.C."/>
            <person name="Tyagi R."/>
            <person name="Choi Y.J."/>
            <person name="Wang Q."/>
            <person name="Hallsworth Pepin K."/>
            <person name="Zhang X."/>
            <person name="Ozersky P."/>
            <person name="Wilson R.K."/>
            <person name="Sternberg P.W."/>
            <person name="Gasser R.B."/>
            <person name="Mitreva M."/>
        </authorList>
    </citation>
    <scope>NUCLEOTIDE SEQUENCE [LARGE SCALE GENOMIC DNA]</scope>
    <source>
        <strain evidence="3">HannoverDv2000</strain>
    </source>
</reference>
<dbReference type="InterPro" id="IPR039195">
    <property type="entry name" value="ANKRD40"/>
</dbReference>
<sequence>MLFRPGAKSFSDNAEDRRKALFKSANPSGPYSEIREPMHSHNEVQLDFLEQCMIGDEYKVISMLNANIVNTTYRHPINGWTALHWAACRGHQNVCLLLLRSGFSKEVKDTRGRTPWEVCSEGNIKLKEILEPESLYSENEIMSDSDLCAETVHG</sequence>
<dbReference type="PANTHER" id="PTHR24192:SF3">
    <property type="entry name" value="ANKYRIN REPEAT DOMAIN 40"/>
    <property type="match status" value="1"/>
</dbReference>
<dbReference type="PANTHER" id="PTHR24192">
    <property type="entry name" value="ANKYRIN REPEAT DOMAIN 40"/>
    <property type="match status" value="1"/>
</dbReference>
<evidence type="ECO:0000313" key="2">
    <source>
        <dbReference type="EMBL" id="KJH51557.1"/>
    </source>
</evidence>
<dbReference type="InterPro" id="IPR002110">
    <property type="entry name" value="Ankyrin_rpt"/>
</dbReference>